<proteinExistence type="inferred from homology"/>
<keyword evidence="5 7" id="KW-1133">Transmembrane helix</keyword>
<dbReference type="Proteomes" id="UP000788993">
    <property type="component" value="Unassembled WGS sequence"/>
</dbReference>
<dbReference type="EMBL" id="JAEUBD010000095">
    <property type="protein sequence ID" value="KAH3677687.1"/>
    <property type="molecule type" value="Genomic_DNA"/>
</dbReference>
<dbReference type="RefSeq" id="XP_018212431.1">
    <property type="nucleotide sequence ID" value="XM_018355853.1"/>
</dbReference>
<evidence type="ECO:0000313" key="8">
    <source>
        <dbReference type="EMBL" id="KAH3677687.1"/>
    </source>
</evidence>
<feature type="transmembrane region" description="Helical" evidence="7">
    <location>
        <begin position="87"/>
        <end position="110"/>
    </location>
</feature>
<comment type="similarity">
    <text evidence="2 7">Belongs to the AIM11 family.</text>
</comment>
<reference evidence="8" key="2">
    <citation type="submission" date="2021-01" db="EMBL/GenBank/DDBJ databases">
        <authorList>
            <person name="Schikora-Tamarit M.A."/>
        </authorList>
    </citation>
    <scope>NUCLEOTIDE SEQUENCE</scope>
    <source>
        <strain evidence="8">NCAIM Y.01608</strain>
    </source>
</reference>
<protein>
    <recommendedName>
        <fullName evidence="3 7">Altered inheritance of mitochondria protein 11</fullName>
    </recommendedName>
</protein>
<dbReference type="OrthoDB" id="4088121at2759"/>
<comment type="caution">
    <text evidence="8">The sequence shown here is derived from an EMBL/GenBank/DDBJ whole genome shotgun (WGS) entry which is preliminary data.</text>
</comment>
<dbReference type="PANTHER" id="PTHR39136">
    <property type="entry name" value="ALTERED INHERITANCE OF MITOCHONDRIA PROTEIN 11"/>
    <property type="match status" value="1"/>
</dbReference>
<reference evidence="8" key="1">
    <citation type="journal article" date="2021" name="Open Biol.">
        <title>Shared evolutionary footprints suggest mitochondrial oxidative damage underlies multiple complex I losses in fungi.</title>
        <authorList>
            <person name="Schikora-Tamarit M.A."/>
            <person name="Marcet-Houben M."/>
            <person name="Nosek J."/>
            <person name="Gabaldon T."/>
        </authorList>
    </citation>
    <scope>NUCLEOTIDE SEQUENCE</scope>
    <source>
        <strain evidence="8">NCAIM Y.01608</strain>
    </source>
</reference>
<dbReference type="GO" id="GO:0016020">
    <property type="term" value="C:membrane"/>
    <property type="evidence" value="ECO:0007669"/>
    <property type="project" value="UniProtKB-SubCell"/>
</dbReference>
<evidence type="ECO:0000313" key="9">
    <source>
        <dbReference type="Proteomes" id="UP000788993"/>
    </source>
</evidence>
<evidence type="ECO:0000256" key="5">
    <source>
        <dbReference type="ARBA" id="ARBA00022989"/>
    </source>
</evidence>
<evidence type="ECO:0000256" key="4">
    <source>
        <dbReference type="ARBA" id="ARBA00022692"/>
    </source>
</evidence>
<keyword evidence="9" id="KW-1185">Reference proteome</keyword>
<dbReference type="AlphaFoldDB" id="A0A1B7SMA1"/>
<keyword evidence="4 7" id="KW-0812">Transmembrane</keyword>
<keyword evidence="6 7" id="KW-0472">Membrane</keyword>
<name>A0A1B7SMA1_9ASCO</name>
<evidence type="ECO:0000256" key="7">
    <source>
        <dbReference type="RuleBase" id="RU367098"/>
    </source>
</evidence>
<evidence type="ECO:0000256" key="1">
    <source>
        <dbReference type="ARBA" id="ARBA00004141"/>
    </source>
</evidence>
<feature type="transmembrane region" description="Helical" evidence="7">
    <location>
        <begin position="39"/>
        <end position="56"/>
    </location>
</feature>
<comment type="subcellular location">
    <subcellularLocation>
        <location evidence="1 7">Membrane</location>
        <topology evidence="1 7">Multi-pass membrane protein</topology>
    </subcellularLocation>
</comment>
<accession>A0A1B7SMA1</accession>
<dbReference type="InterPro" id="IPR038814">
    <property type="entry name" value="AIM11"/>
</dbReference>
<sequence>MLGLPKLNTGGGGNKKEHKSETVSDAVAKYNERRFRQAALFYGCAVMTYIASKIAYRGVIARRYNPTFFQHNHVPPKFSFYRDAASAVAHASLLAVSSMAMFVTGGFWYYDISGPREFGQRMKLLLGGAEAEKELARMPVDQETNDIQGMLTSLLNGDDKAQKN</sequence>
<evidence type="ECO:0000256" key="2">
    <source>
        <dbReference type="ARBA" id="ARBA00008938"/>
    </source>
</evidence>
<evidence type="ECO:0000256" key="6">
    <source>
        <dbReference type="ARBA" id="ARBA00023136"/>
    </source>
</evidence>
<organism evidence="8 9">
    <name type="scientific">Ogataea polymorpha</name>
    <dbReference type="NCBI Taxonomy" id="460523"/>
    <lineage>
        <taxon>Eukaryota</taxon>
        <taxon>Fungi</taxon>
        <taxon>Dikarya</taxon>
        <taxon>Ascomycota</taxon>
        <taxon>Saccharomycotina</taxon>
        <taxon>Pichiomycetes</taxon>
        <taxon>Pichiales</taxon>
        <taxon>Pichiaceae</taxon>
        <taxon>Ogataea</taxon>
    </lineage>
</organism>
<gene>
    <name evidence="7" type="primary">AIM11</name>
    <name evidence="8" type="ORF">OGATHE_000341</name>
</gene>
<evidence type="ECO:0000256" key="3">
    <source>
        <dbReference type="ARBA" id="ARBA00021144"/>
    </source>
</evidence>
<dbReference type="PANTHER" id="PTHR39136:SF1">
    <property type="entry name" value="ALTERED INHERITANCE OF MITOCHONDRIA PROTEIN 11"/>
    <property type="match status" value="1"/>
</dbReference>
<dbReference type="GO" id="GO:0005739">
    <property type="term" value="C:mitochondrion"/>
    <property type="evidence" value="ECO:0007669"/>
    <property type="project" value="TreeGrafter"/>
</dbReference>